<dbReference type="Pfam" id="PF17482">
    <property type="entry name" value="Phage_sheath_1C"/>
    <property type="match status" value="1"/>
</dbReference>
<dbReference type="EMBL" id="NDXW01000008">
    <property type="protein sequence ID" value="RDH41509.1"/>
    <property type="molecule type" value="Genomic_DNA"/>
</dbReference>
<organism evidence="5 6">
    <name type="scientific">Zooshikella ganghwensis</name>
    <dbReference type="NCBI Taxonomy" id="202772"/>
    <lineage>
        <taxon>Bacteria</taxon>
        <taxon>Pseudomonadati</taxon>
        <taxon>Pseudomonadota</taxon>
        <taxon>Gammaproteobacteria</taxon>
        <taxon>Oceanospirillales</taxon>
        <taxon>Zooshikellaceae</taxon>
        <taxon>Zooshikella</taxon>
    </lineage>
</organism>
<evidence type="ECO:0000313" key="6">
    <source>
        <dbReference type="Proteomes" id="UP000257039"/>
    </source>
</evidence>
<dbReference type="PANTHER" id="PTHR35861">
    <property type="match status" value="1"/>
</dbReference>
<dbReference type="AlphaFoldDB" id="A0A4P9VGN2"/>
<dbReference type="InterPro" id="IPR054564">
    <property type="entry name" value="Gp18_domIII_N"/>
</dbReference>
<accession>A0A4P9VGN2</accession>
<dbReference type="Pfam" id="PF04984">
    <property type="entry name" value="Phage_sheath_1"/>
    <property type="match status" value="1"/>
</dbReference>
<evidence type="ECO:0000256" key="1">
    <source>
        <dbReference type="ARBA" id="ARBA00008005"/>
    </source>
</evidence>
<dbReference type="PANTHER" id="PTHR35861:SF1">
    <property type="entry name" value="PHAGE TAIL SHEATH PROTEIN"/>
    <property type="match status" value="1"/>
</dbReference>
<protein>
    <submittedName>
        <fullName evidence="5">Phage tail protein</fullName>
    </submittedName>
</protein>
<dbReference type="InterPro" id="IPR035089">
    <property type="entry name" value="Phage_sheath_subtilisin"/>
</dbReference>
<feature type="domain" description="Tail sheath protein C-terminal" evidence="3">
    <location>
        <begin position="290"/>
        <end position="374"/>
    </location>
</feature>
<feature type="domain" description="Tail sheath protein subtilisin-like" evidence="2">
    <location>
        <begin position="112"/>
        <end position="274"/>
    </location>
</feature>
<evidence type="ECO:0000259" key="2">
    <source>
        <dbReference type="Pfam" id="PF04984"/>
    </source>
</evidence>
<comment type="similarity">
    <text evidence="1">Belongs to the myoviridae tail sheath protein family.</text>
</comment>
<reference evidence="5 6" key="1">
    <citation type="submission" date="2017-04" db="EMBL/GenBank/DDBJ databases">
        <title>Draft genome sequence of Zooshikella ganghwensis VG4 isolated from Red Sea sediments.</title>
        <authorList>
            <person name="Rehman Z."/>
            <person name="Alam I."/>
            <person name="Kamau A."/>
            <person name="Bajic V."/>
            <person name="Leiknes T."/>
        </authorList>
    </citation>
    <scope>NUCLEOTIDE SEQUENCE [LARGE SCALE GENOMIC DNA]</scope>
    <source>
        <strain evidence="5 6">VG4</strain>
    </source>
</reference>
<proteinExistence type="inferred from homology"/>
<evidence type="ECO:0000259" key="3">
    <source>
        <dbReference type="Pfam" id="PF17482"/>
    </source>
</evidence>
<dbReference type="InterPro" id="IPR020287">
    <property type="entry name" value="Tail_sheath_C"/>
</dbReference>
<dbReference type="Pfam" id="PF22671">
    <property type="entry name" value="Gp18_domIII_N"/>
    <property type="match status" value="1"/>
</dbReference>
<comment type="caution">
    <text evidence="5">The sequence shown here is derived from an EMBL/GenBank/DDBJ whole genome shotgun (WGS) entry which is preliminary data.</text>
</comment>
<dbReference type="RefSeq" id="WP_094789824.1">
    <property type="nucleotide sequence ID" value="NZ_NDXW01000008.1"/>
</dbReference>
<dbReference type="InterPro" id="IPR052042">
    <property type="entry name" value="Tail_sheath_structural"/>
</dbReference>
<feature type="domain" description="Tail sheath protein Gp18-like" evidence="4">
    <location>
        <begin position="28"/>
        <end position="86"/>
    </location>
</feature>
<evidence type="ECO:0000259" key="4">
    <source>
        <dbReference type="Pfam" id="PF22671"/>
    </source>
</evidence>
<gene>
    <name evidence="5" type="ORF">B9G39_28245</name>
</gene>
<keyword evidence="6" id="KW-1185">Reference proteome</keyword>
<dbReference type="Proteomes" id="UP000257039">
    <property type="component" value="Unassembled WGS sequence"/>
</dbReference>
<name>A0A4P9VGN2_9GAMM</name>
<sequence>MTTEYLHGVEQYFLENPVKPIKILSASTIGLVATADDADASVFPLNVPVIVSSDKLIAKAGTKGTLRAALQDIYRQTGAIVVVIRVPEPQDQSQPTAEELAEIIGTVDNEAGSYTGLKALKAAEANVGVRPRLIIAPEFSHFADVGAAMESEAKKLNATAIVDGDESGFSNVINAAKQYQEVFFVNGGIEVLDTALKQKVKRKASATVAGHIVRVDFNEGYWHSPSNRKLYGISGTSEVVDHAIGSFTSKANQYNKNNVATIVNQQGGWFLYGNRLCNGTMLPHQRVRYIVGDSILYAHQELVDRNITRDYVEAVKSRVNALLDRLKVRKVISGGACWVDEELNIADIGTGQVTWDYDLGLYDVAERLTFRQHINKDYNEQIFTS</sequence>
<evidence type="ECO:0000313" key="5">
    <source>
        <dbReference type="EMBL" id="RDH41509.1"/>
    </source>
</evidence>